<dbReference type="SMART" id="SM00229">
    <property type="entry name" value="RasGEFN"/>
    <property type="match status" value="1"/>
</dbReference>
<dbReference type="PROSITE" id="PS50009">
    <property type="entry name" value="RASGEF_CAT"/>
    <property type="match status" value="1"/>
</dbReference>
<dbReference type="CDD" id="cd00155">
    <property type="entry name" value="RasGEF"/>
    <property type="match status" value="1"/>
</dbReference>
<reference evidence="5 6" key="1">
    <citation type="submission" date="2016-07" db="EMBL/GenBank/DDBJ databases">
        <title>Pervasive Adenine N6-methylation of Active Genes in Fungi.</title>
        <authorList>
            <consortium name="DOE Joint Genome Institute"/>
            <person name="Mondo S.J."/>
            <person name="Dannebaum R.O."/>
            <person name="Kuo R.C."/>
            <person name="Labutti K."/>
            <person name="Haridas S."/>
            <person name="Kuo A."/>
            <person name="Salamov A."/>
            <person name="Ahrendt S.R."/>
            <person name="Lipzen A."/>
            <person name="Sullivan W."/>
            <person name="Andreopoulos W.B."/>
            <person name="Clum A."/>
            <person name="Lindquist E."/>
            <person name="Daum C."/>
            <person name="Ramamoorthy G.K."/>
            <person name="Gryganskyi A."/>
            <person name="Culley D."/>
            <person name="Magnuson J.K."/>
            <person name="James T.Y."/>
            <person name="O'Malley M.A."/>
            <person name="Stajich J.E."/>
            <person name="Spatafora J.W."/>
            <person name="Visel A."/>
            <person name="Grigoriev I.V."/>
        </authorList>
    </citation>
    <scope>NUCLEOTIDE SEQUENCE [LARGE SCALE GENOMIC DNA]</scope>
    <source>
        <strain evidence="5 6">NRRL 3301</strain>
    </source>
</reference>
<proteinExistence type="predicted"/>
<keyword evidence="6" id="KW-1185">Reference proteome</keyword>
<dbReference type="EMBL" id="MCGT01000023">
    <property type="protein sequence ID" value="ORX50455.1"/>
    <property type="molecule type" value="Genomic_DNA"/>
</dbReference>
<dbReference type="CDD" id="cd06224">
    <property type="entry name" value="REM"/>
    <property type="match status" value="1"/>
</dbReference>
<dbReference type="Pfam" id="PF00618">
    <property type="entry name" value="RasGEF_N"/>
    <property type="match status" value="1"/>
</dbReference>
<feature type="domain" description="Ras-GEF" evidence="3">
    <location>
        <begin position="252"/>
        <end position="491"/>
    </location>
</feature>
<protein>
    <submittedName>
        <fullName evidence="5">Ras GEF</fullName>
    </submittedName>
</protein>
<dbReference type="InterPro" id="IPR036964">
    <property type="entry name" value="RASGEF_cat_dom_sf"/>
</dbReference>
<dbReference type="InterPro" id="IPR000651">
    <property type="entry name" value="Ras-like_Gua-exchang_fac_N"/>
</dbReference>
<dbReference type="InterPro" id="IPR001895">
    <property type="entry name" value="RASGEF_cat_dom"/>
</dbReference>
<name>A0A1X2GC91_9FUNG</name>
<evidence type="ECO:0000313" key="6">
    <source>
        <dbReference type="Proteomes" id="UP000242146"/>
    </source>
</evidence>
<dbReference type="Gene3D" id="1.20.870.10">
    <property type="entry name" value="Son of sevenless (SoS) protein Chain: S domain 1"/>
    <property type="match status" value="1"/>
</dbReference>
<keyword evidence="1 2" id="KW-0344">Guanine-nucleotide releasing factor</keyword>
<dbReference type="GO" id="GO:0005886">
    <property type="term" value="C:plasma membrane"/>
    <property type="evidence" value="ECO:0007669"/>
    <property type="project" value="TreeGrafter"/>
</dbReference>
<dbReference type="InterPro" id="IPR008937">
    <property type="entry name" value="Ras-like_GEF"/>
</dbReference>
<evidence type="ECO:0000256" key="1">
    <source>
        <dbReference type="ARBA" id="ARBA00022658"/>
    </source>
</evidence>
<dbReference type="STRING" id="101127.A0A1X2GC91"/>
<dbReference type="GO" id="GO:0005085">
    <property type="term" value="F:guanyl-nucleotide exchange factor activity"/>
    <property type="evidence" value="ECO:0007669"/>
    <property type="project" value="UniProtKB-KW"/>
</dbReference>
<gene>
    <name evidence="5" type="ORF">DM01DRAFT_1094617</name>
</gene>
<dbReference type="OrthoDB" id="28357at2759"/>
<dbReference type="Pfam" id="PF00617">
    <property type="entry name" value="RasGEF"/>
    <property type="match status" value="1"/>
</dbReference>
<accession>A0A1X2GC91</accession>
<dbReference type="Gene3D" id="1.10.840.10">
    <property type="entry name" value="Ras guanine-nucleotide exchange factors catalytic domain"/>
    <property type="match status" value="1"/>
</dbReference>
<dbReference type="InterPro" id="IPR023578">
    <property type="entry name" value="Ras_GEF_dom_sf"/>
</dbReference>
<evidence type="ECO:0000259" key="3">
    <source>
        <dbReference type="PROSITE" id="PS50009"/>
    </source>
</evidence>
<sequence>MQVEDDKSEAERTWYLHPQLNKSEIVYNSDGHLVGASLQVLIDMVTSHDRCPDALFIRSFFYNFRMFMEPLVLANMLKQRFNLSPPEHQDTHEPLTTEELELWQNDVRDPVRLRVYSVIKSWFEAYFDGAQDKEAARTLLPFVTSEMDLAMPVPARQMTELIELKLMTLTVSDTEVQNAICHSVEQAQDNQITLSPALIAAPCPSSTASTPIRNVFRLARLHHSHGPASTSTMASHATTSSRLTRIAVYRMDPQEIANQLTLMESTLFYAIPPSELIATQKKKSSTPVLHVRAMVHRSTLLVYWISNTILDELDTKARVHAIKFWIKACLQLNNFNTLMTIRCALNSASIARLKRTWDLAMRSTKYKTMYHTIDTVADSKRNFATYRKCLRQAVPPGLPFLGIFLSDMVFVDEGNLDLRFSTNGDLSLINFDKYVRMTQLLDQTIIRFQQVSYYKIKEIKEIQRYLLDCIESVNDNSEEQIYSKSLEIEPRIIDDD</sequence>
<organism evidence="5 6">
    <name type="scientific">Hesseltinella vesiculosa</name>
    <dbReference type="NCBI Taxonomy" id="101127"/>
    <lineage>
        <taxon>Eukaryota</taxon>
        <taxon>Fungi</taxon>
        <taxon>Fungi incertae sedis</taxon>
        <taxon>Mucoromycota</taxon>
        <taxon>Mucoromycotina</taxon>
        <taxon>Mucoromycetes</taxon>
        <taxon>Mucorales</taxon>
        <taxon>Cunninghamellaceae</taxon>
        <taxon>Hesseltinella</taxon>
    </lineage>
</organism>
<evidence type="ECO:0000256" key="2">
    <source>
        <dbReference type="PROSITE-ProRule" id="PRU00168"/>
    </source>
</evidence>
<dbReference type="PANTHER" id="PTHR23113:SF354">
    <property type="entry name" value="BUD SITE SELECTION PROTEIN 5"/>
    <property type="match status" value="1"/>
</dbReference>
<dbReference type="AlphaFoldDB" id="A0A1X2GC91"/>
<dbReference type="PROSITE" id="PS50212">
    <property type="entry name" value="RASGEF_NTER"/>
    <property type="match status" value="1"/>
</dbReference>
<evidence type="ECO:0000313" key="5">
    <source>
        <dbReference type="EMBL" id="ORX50455.1"/>
    </source>
</evidence>
<dbReference type="GO" id="GO:0007265">
    <property type="term" value="P:Ras protein signal transduction"/>
    <property type="evidence" value="ECO:0007669"/>
    <property type="project" value="TreeGrafter"/>
</dbReference>
<feature type="domain" description="N-terminal Ras-GEF" evidence="4">
    <location>
        <begin position="29"/>
        <end position="166"/>
    </location>
</feature>
<dbReference type="SMART" id="SM00147">
    <property type="entry name" value="RasGEF"/>
    <property type="match status" value="1"/>
</dbReference>
<dbReference type="Proteomes" id="UP000242146">
    <property type="component" value="Unassembled WGS sequence"/>
</dbReference>
<dbReference type="SUPFAM" id="SSF48366">
    <property type="entry name" value="Ras GEF"/>
    <property type="match status" value="1"/>
</dbReference>
<dbReference type="PANTHER" id="PTHR23113">
    <property type="entry name" value="GUANINE NUCLEOTIDE EXCHANGE FACTOR"/>
    <property type="match status" value="1"/>
</dbReference>
<comment type="caution">
    <text evidence="5">The sequence shown here is derived from an EMBL/GenBank/DDBJ whole genome shotgun (WGS) entry which is preliminary data.</text>
</comment>
<evidence type="ECO:0000259" key="4">
    <source>
        <dbReference type="PROSITE" id="PS50212"/>
    </source>
</evidence>